<evidence type="ECO:0000256" key="14">
    <source>
        <dbReference type="ARBA" id="ARBA00070595"/>
    </source>
</evidence>
<name>A0AAD4NJ47_9BILA</name>
<evidence type="ECO:0000256" key="1">
    <source>
        <dbReference type="ARBA" id="ARBA00004544"/>
    </source>
</evidence>
<comment type="similarity">
    <text evidence="2">Belongs to the protein kinase superfamily. CMGC Ser/Thr protein kinase family. MNB/DYRK subfamily.</text>
</comment>
<comment type="function">
    <text evidence="13">Required for oocyte-to-zygote transition in which it phosphorylates oocyte proteins, including mei-1, oma-1, oma-2, mex-5, and mex-6, modifying their activity and/or stability following meiosis. Through phosphorylation of P granule components including meg-1, promotes the disassembly of zygotic P granules in the anterior cytoplasm during zygote polarization, and thus plays a role in P granule distribution and segregation in early stage embryos following meiosis. Functions in both spindle positioning and in the posterior localization of cytoplasmic determinants, including pie-1, pos-1, and pgl-1, in early embryos. Involved in the asymmetric distribution of plk-1 at the 2-cell embryonic stage.</text>
</comment>
<dbReference type="Pfam" id="PF07491">
    <property type="entry name" value="PPI_Ypi1"/>
    <property type="match status" value="1"/>
</dbReference>
<evidence type="ECO:0000256" key="11">
    <source>
        <dbReference type="ARBA" id="ARBA00049308"/>
    </source>
</evidence>
<dbReference type="PROSITE" id="PS00107">
    <property type="entry name" value="PROTEIN_KINASE_ATP"/>
    <property type="match status" value="1"/>
</dbReference>
<keyword evidence="9 17" id="KW-0067">ATP-binding</keyword>
<dbReference type="GO" id="GO:0005938">
    <property type="term" value="C:cell cortex"/>
    <property type="evidence" value="ECO:0007669"/>
    <property type="project" value="UniProtKB-SubCell"/>
</dbReference>
<dbReference type="GO" id="GO:0005856">
    <property type="term" value="C:cytoskeleton"/>
    <property type="evidence" value="ECO:0007669"/>
    <property type="project" value="TreeGrafter"/>
</dbReference>
<dbReference type="Gene3D" id="1.10.510.10">
    <property type="entry name" value="Transferase(Phosphotransferase) domain 1"/>
    <property type="match status" value="1"/>
</dbReference>
<keyword evidence="8 20" id="KW-0418">Kinase</keyword>
<feature type="compositionally biased region" description="Low complexity" evidence="18">
    <location>
        <begin position="352"/>
        <end position="367"/>
    </location>
</feature>
<comment type="catalytic activity">
    <reaction evidence="12">
        <text>L-tyrosyl-[protein] + ATP = O-phospho-L-tyrosyl-[protein] + ADP + H(+)</text>
        <dbReference type="Rhea" id="RHEA:10596"/>
        <dbReference type="Rhea" id="RHEA-COMP:10136"/>
        <dbReference type="Rhea" id="RHEA-COMP:20101"/>
        <dbReference type="ChEBI" id="CHEBI:15378"/>
        <dbReference type="ChEBI" id="CHEBI:30616"/>
        <dbReference type="ChEBI" id="CHEBI:46858"/>
        <dbReference type="ChEBI" id="CHEBI:61978"/>
        <dbReference type="ChEBI" id="CHEBI:456216"/>
        <dbReference type="EC" id="2.7.12.1"/>
    </reaction>
</comment>
<evidence type="ECO:0000256" key="3">
    <source>
        <dbReference type="ARBA" id="ARBA00013203"/>
    </source>
</evidence>
<accession>A0AAD4NJ47</accession>
<dbReference type="InterPro" id="IPR011107">
    <property type="entry name" value="PPI_Ypi1"/>
</dbReference>
<dbReference type="PROSITE" id="PS00108">
    <property type="entry name" value="PROTEIN_KINASE_ST"/>
    <property type="match status" value="1"/>
</dbReference>
<feature type="compositionally biased region" description="Basic and acidic residues" evidence="18">
    <location>
        <begin position="279"/>
        <end position="290"/>
    </location>
</feature>
<keyword evidence="4" id="KW-0723">Serine/threonine-protein kinase</keyword>
<evidence type="ECO:0000256" key="12">
    <source>
        <dbReference type="ARBA" id="ARBA00051680"/>
    </source>
</evidence>
<dbReference type="Gene3D" id="3.30.200.20">
    <property type="entry name" value="Phosphorylase Kinase, domain 1"/>
    <property type="match status" value="1"/>
</dbReference>
<keyword evidence="21" id="KW-1185">Reference proteome</keyword>
<evidence type="ECO:0000313" key="21">
    <source>
        <dbReference type="Proteomes" id="UP001201812"/>
    </source>
</evidence>
<feature type="region of interest" description="Disordered" evidence="18">
    <location>
        <begin position="201"/>
        <end position="238"/>
    </location>
</feature>
<evidence type="ECO:0000256" key="17">
    <source>
        <dbReference type="PROSITE-ProRule" id="PRU10141"/>
    </source>
</evidence>
<keyword evidence="7 17" id="KW-0547">Nucleotide-binding</keyword>
<evidence type="ECO:0000256" key="16">
    <source>
        <dbReference type="ARBA" id="ARBA00081338"/>
    </source>
</evidence>
<comment type="catalytic activity">
    <reaction evidence="10">
        <text>L-seryl-[protein] + ATP = O-phospho-L-seryl-[protein] + ADP + H(+)</text>
        <dbReference type="Rhea" id="RHEA:17989"/>
        <dbReference type="Rhea" id="RHEA-COMP:9863"/>
        <dbReference type="Rhea" id="RHEA-COMP:11604"/>
        <dbReference type="ChEBI" id="CHEBI:15378"/>
        <dbReference type="ChEBI" id="CHEBI:29999"/>
        <dbReference type="ChEBI" id="CHEBI:30616"/>
        <dbReference type="ChEBI" id="CHEBI:83421"/>
        <dbReference type="ChEBI" id="CHEBI:456216"/>
        <dbReference type="EC" id="2.7.12.1"/>
    </reaction>
</comment>
<feature type="region of interest" description="Disordered" evidence="18">
    <location>
        <begin position="125"/>
        <end position="145"/>
    </location>
</feature>
<dbReference type="InterPro" id="IPR050494">
    <property type="entry name" value="Ser_Thr_dual-spec_kinase"/>
</dbReference>
<evidence type="ECO:0000256" key="15">
    <source>
        <dbReference type="ARBA" id="ARBA00077070"/>
    </source>
</evidence>
<feature type="region of interest" description="Disordered" evidence="18">
    <location>
        <begin position="875"/>
        <end position="900"/>
    </location>
</feature>
<evidence type="ECO:0000256" key="9">
    <source>
        <dbReference type="ARBA" id="ARBA00022840"/>
    </source>
</evidence>
<evidence type="ECO:0000256" key="13">
    <source>
        <dbReference type="ARBA" id="ARBA00059565"/>
    </source>
</evidence>
<feature type="domain" description="Protein kinase" evidence="19">
    <location>
        <begin position="447"/>
        <end position="760"/>
    </location>
</feature>
<dbReference type="GO" id="GO:0005634">
    <property type="term" value="C:nucleus"/>
    <property type="evidence" value="ECO:0007669"/>
    <property type="project" value="TreeGrafter"/>
</dbReference>
<feature type="region of interest" description="Disordered" evidence="18">
    <location>
        <begin position="258"/>
        <end position="300"/>
    </location>
</feature>
<dbReference type="AlphaFoldDB" id="A0AAD4NJ47"/>
<dbReference type="InterPro" id="IPR000719">
    <property type="entry name" value="Prot_kinase_dom"/>
</dbReference>
<evidence type="ECO:0000259" key="19">
    <source>
        <dbReference type="PROSITE" id="PS50011"/>
    </source>
</evidence>
<dbReference type="FunFam" id="3.30.200.20:FF:000127">
    <property type="entry name" value="Putative dual specificity tyrosine-phosphorylation-regulated kinase 2"/>
    <property type="match status" value="1"/>
</dbReference>
<evidence type="ECO:0000256" key="18">
    <source>
        <dbReference type="SAM" id="MobiDB-lite"/>
    </source>
</evidence>
<dbReference type="GO" id="GO:0004674">
    <property type="term" value="F:protein serine/threonine kinase activity"/>
    <property type="evidence" value="ECO:0007669"/>
    <property type="project" value="UniProtKB-KW"/>
</dbReference>
<dbReference type="PROSITE" id="PS50011">
    <property type="entry name" value="PROTEIN_KINASE_DOM"/>
    <property type="match status" value="1"/>
</dbReference>
<sequence>MATGHLSNNIPSLFNEKFSIDGNVVLKPSEHSSTNSSPSLAAPSLSRPPMSSASAIDLIASSSSSASTTITMPTAKFTARNKLNKSPSDDSLRSLPSSTSGRLPSFLGSVVDSVVSSRAASLLLSAPDQKPNKDNPKPQSASTATATALRTQLQPQGHLGSSSFSNLHWPASAGGSASAAHLHESSAGLQLQSSTLSLLQPHSRSTLGTNSAAAGSHNQQSSGVSGPPHQLTGSSSLGAGLVSGDRLIAGLANPSAASTATTASSSTSSGGSTDSLSAKAEKNKETKVDNIGKQGGALPLPTSKSLSAALAAKSAEGVRASTFATAPIEASLVAVMPSINGQTPGLEGFSKGSSGSTSSAASSSSTSHNLNGQQHNKGYRPDEALQTFGSKLTSYEHTEIYNYQRVYFVGSQAKKRICVAGGSNNSNFDDENGSYLLVPHDHVAYRYEILKVIGKGSFGQVIKAYDHKHQQYVALKLVRNEKRFHRQAEEEIRILDHLRRQDTEGTYNVIHMLDNFNFRNHKCITFELMSINLYELIKKNKFQGFNLALVRKFAYSMLQCLELLNRNHLIHCDLKPENVLLKTPNRSSIKVIDFGSSCFDDQRIYTYIQSRFYRAPEVIMGSKYGMPIDMWSLGCILAELLTGYPLLPGEDENDQLALIVELLGMPAQKILDGAKRQRNFFSSKGHPRYCQVTQLMDGTTVLTGGRSKRGKLRGPPGSRSLQSALKNQGDDLFLDFLRRCLDWDPETRITPQQALKHTWLRRRLPQTLYYTRDTASNTQPATLVLRLRSSPSETQQKEHEPEKPHRRVTFTPDTIDNEHLGRLKSNCCCIYVKPRVWDDPSTWEQDENETEHCRGHTIPIETNPVLFNVHVRIDFDDGKKPNDEGKDTTNETDSSCKCCH</sequence>
<evidence type="ECO:0000256" key="5">
    <source>
        <dbReference type="ARBA" id="ARBA00022553"/>
    </source>
</evidence>
<dbReference type="SUPFAM" id="SSF56112">
    <property type="entry name" value="Protein kinase-like (PK-like)"/>
    <property type="match status" value="1"/>
</dbReference>
<dbReference type="Proteomes" id="UP001201812">
    <property type="component" value="Unassembled WGS sequence"/>
</dbReference>
<dbReference type="FunFam" id="1.10.510.10:FF:000112">
    <property type="entry name" value="Putative dual specificity tyrosine-phosphorylation-regulated kinase 2"/>
    <property type="match status" value="1"/>
</dbReference>
<evidence type="ECO:0000313" key="20">
    <source>
        <dbReference type="EMBL" id="KAI1726366.1"/>
    </source>
</evidence>
<feature type="compositionally biased region" description="Polar residues" evidence="18">
    <location>
        <begin position="891"/>
        <end position="900"/>
    </location>
</feature>
<keyword evidence="5" id="KW-0597">Phosphoprotein</keyword>
<dbReference type="InterPro" id="IPR011009">
    <property type="entry name" value="Kinase-like_dom_sf"/>
</dbReference>
<evidence type="ECO:0000256" key="4">
    <source>
        <dbReference type="ARBA" id="ARBA00022527"/>
    </source>
</evidence>
<dbReference type="EMBL" id="JAKKPZ010000002">
    <property type="protein sequence ID" value="KAI1726366.1"/>
    <property type="molecule type" value="Genomic_DNA"/>
</dbReference>
<feature type="compositionally biased region" description="Basic and acidic residues" evidence="18">
    <location>
        <begin position="875"/>
        <end position="889"/>
    </location>
</feature>
<dbReference type="GO" id="GO:0005524">
    <property type="term" value="F:ATP binding"/>
    <property type="evidence" value="ECO:0007669"/>
    <property type="project" value="UniProtKB-UniRule"/>
</dbReference>
<dbReference type="PANTHER" id="PTHR24058:SF112">
    <property type="entry name" value="DUAL SPECIFICITY TYROSINE-PHOSPHORYLATION-REGULATED KINASE 3 HOMOLOG-RELATED"/>
    <property type="match status" value="1"/>
</dbReference>
<feature type="compositionally biased region" description="Low complexity" evidence="18">
    <location>
        <begin position="258"/>
        <end position="278"/>
    </location>
</feature>
<protein>
    <recommendedName>
        <fullName evidence="14">Dual specificity tyrosine-phosphorylation-regulated kinase mbk-2</fullName>
        <ecNumber evidence="3">2.7.12.1</ecNumber>
    </recommendedName>
    <alternativeName>
        <fullName evidence="15">Dual specificity Yak1-related kinase mbk-2</fullName>
    </alternativeName>
    <alternativeName>
        <fullName evidence="16">Minibrain Kinase 2</fullName>
    </alternativeName>
</protein>
<dbReference type="InterPro" id="IPR042521">
    <property type="entry name" value="DYRK"/>
</dbReference>
<feature type="compositionally biased region" description="Polar residues" evidence="18">
    <location>
        <begin position="202"/>
        <end position="224"/>
    </location>
</feature>
<dbReference type="Gene3D" id="3.30.10.30">
    <property type="entry name" value="DYRK"/>
    <property type="match status" value="1"/>
</dbReference>
<evidence type="ECO:0000256" key="8">
    <source>
        <dbReference type="ARBA" id="ARBA00022777"/>
    </source>
</evidence>
<feature type="region of interest" description="Disordered" evidence="18">
    <location>
        <begin position="27"/>
        <end position="51"/>
    </location>
</feature>
<feature type="region of interest" description="Disordered" evidence="18">
    <location>
        <begin position="78"/>
        <end position="99"/>
    </location>
</feature>
<keyword evidence="6" id="KW-0808">Transferase</keyword>
<evidence type="ECO:0000256" key="2">
    <source>
        <dbReference type="ARBA" id="ARBA00008867"/>
    </source>
</evidence>
<comment type="subcellular location">
    <subcellularLocation>
        <location evidence="1">Cytoplasm</location>
        <location evidence="1">Cell cortex</location>
    </subcellularLocation>
</comment>
<dbReference type="GO" id="GO:0004712">
    <property type="term" value="F:protein serine/threonine/tyrosine kinase activity"/>
    <property type="evidence" value="ECO:0007669"/>
    <property type="project" value="UniProtKB-EC"/>
</dbReference>
<dbReference type="InterPro" id="IPR017441">
    <property type="entry name" value="Protein_kinase_ATP_BS"/>
</dbReference>
<reference evidence="20" key="1">
    <citation type="submission" date="2022-01" db="EMBL/GenBank/DDBJ databases">
        <title>Genome Sequence Resource for Two Populations of Ditylenchus destructor, the Migratory Endoparasitic Phytonematode.</title>
        <authorList>
            <person name="Zhang H."/>
            <person name="Lin R."/>
            <person name="Xie B."/>
        </authorList>
    </citation>
    <scope>NUCLEOTIDE SEQUENCE</scope>
    <source>
        <strain evidence="20">BazhouSP</strain>
    </source>
</reference>
<dbReference type="PANTHER" id="PTHR24058">
    <property type="entry name" value="DUAL SPECIFICITY PROTEIN KINASE"/>
    <property type="match status" value="1"/>
</dbReference>
<dbReference type="EC" id="2.7.12.1" evidence="3"/>
<evidence type="ECO:0000256" key="10">
    <source>
        <dbReference type="ARBA" id="ARBA00049003"/>
    </source>
</evidence>
<evidence type="ECO:0000256" key="6">
    <source>
        <dbReference type="ARBA" id="ARBA00022679"/>
    </source>
</evidence>
<dbReference type="SMART" id="SM00220">
    <property type="entry name" value="S_TKc"/>
    <property type="match status" value="1"/>
</dbReference>
<proteinExistence type="inferred from homology"/>
<feature type="binding site" evidence="17">
    <location>
        <position position="476"/>
    </location>
    <ligand>
        <name>ATP</name>
        <dbReference type="ChEBI" id="CHEBI:30616"/>
    </ligand>
</feature>
<dbReference type="Pfam" id="PF00069">
    <property type="entry name" value="Pkinase"/>
    <property type="match status" value="1"/>
</dbReference>
<feature type="region of interest" description="Disordered" evidence="18">
    <location>
        <begin position="790"/>
        <end position="812"/>
    </location>
</feature>
<dbReference type="GO" id="GO:0004865">
    <property type="term" value="F:protein serine/threonine phosphatase inhibitor activity"/>
    <property type="evidence" value="ECO:0007669"/>
    <property type="project" value="InterPro"/>
</dbReference>
<comment type="catalytic activity">
    <reaction evidence="11">
        <text>L-threonyl-[protein] + ATP = O-phospho-L-threonyl-[protein] + ADP + H(+)</text>
        <dbReference type="Rhea" id="RHEA:46608"/>
        <dbReference type="Rhea" id="RHEA-COMP:11060"/>
        <dbReference type="Rhea" id="RHEA-COMP:11605"/>
        <dbReference type="ChEBI" id="CHEBI:15378"/>
        <dbReference type="ChEBI" id="CHEBI:30013"/>
        <dbReference type="ChEBI" id="CHEBI:30616"/>
        <dbReference type="ChEBI" id="CHEBI:61977"/>
        <dbReference type="ChEBI" id="CHEBI:456216"/>
        <dbReference type="EC" id="2.7.12.1"/>
    </reaction>
</comment>
<evidence type="ECO:0000256" key="7">
    <source>
        <dbReference type="ARBA" id="ARBA00022741"/>
    </source>
</evidence>
<organism evidence="20 21">
    <name type="scientific">Ditylenchus destructor</name>
    <dbReference type="NCBI Taxonomy" id="166010"/>
    <lineage>
        <taxon>Eukaryota</taxon>
        <taxon>Metazoa</taxon>
        <taxon>Ecdysozoa</taxon>
        <taxon>Nematoda</taxon>
        <taxon>Chromadorea</taxon>
        <taxon>Rhabditida</taxon>
        <taxon>Tylenchina</taxon>
        <taxon>Tylenchomorpha</taxon>
        <taxon>Sphaerularioidea</taxon>
        <taxon>Anguinidae</taxon>
        <taxon>Anguininae</taxon>
        <taxon>Ditylenchus</taxon>
    </lineage>
</organism>
<feature type="compositionally biased region" description="Low complexity" evidence="18">
    <location>
        <begin position="31"/>
        <end position="51"/>
    </location>
</feature>
<dbReference type="InterPro" id="IPR008271">
    <property type="entry name" value="Ser/Thr_kinase_AS"/>
</dbReference>
<feature type="region of interest" description="Disordered" evidence="18">
    <location>
        <begin position="344"/>
        <end position="381"/>
    </location>
</feature>
<gene>
    <name evidence="20" type="ORF">DdX_03084</name>
</gene>
<comment type="caution">
    <text evidence="20">The sequence shown here is derived from an EMBL/GenBank/DDBJ whole genome shotgun (WGS) entry which is preliminary data.</text>
</comment>